<dbReference type="InParanoid" id="D0NV84"/>
<sequence>MDSWLQEIHDTRRVLANLGRVIDDDLTVDVILMGVVQTNRDVVRQFSRIMAPGSRPTLQQVLNTLKSETEMDEIVRDEEEGNSKIMHSGHHKFECRKLKFDLKHGNVDAEKAKCGNNSGDSSSVYGGNKGGPPQPLPLGMIGRVENTCAVSSTGSTLLSTFDTSNSLEWILDTAAITHTCADRSLMTQFPHYVETNTPHEPWTGEVTTEHLVSQLPVSFLSTQDRRGETGEALDCVLTGVRNVVGCHVNLLSVNALEEQGWQCESQYPQDGPPRRLLWKGPTAIVLGKSRGYYRTRGLCNSPQVVASFVAGGESIFRWHLRFGHVNFAALQQLHRDRDGYRHDDLS</sequence>
<gene>
    <name evidence="2" type="ORF">PITG_17186</name>
</gene>
<feature type="compositionally biased region" description="Polar residues" evidence="1">
    <location>
        <begin position="115"/>
        <end position="125"/>
    </location>
</feature>
<keyword evidence="3" id="KW-1185">Reference proteome</keyword>
<dbReference type="eggNOG" id="KOG0017">
    <property type="taxonomic scope" value="Eukaryota"/>
</dbReference>
<evidence type="ECO:0000313" key="2">
    <source>
        <dbReference type="EMBL" id="EEY66556.1"/>
    </source>
</evidence>
<evidence type="ECO:0008006" key="4">
    <source>
        <dbReference type="Google" id="ProtNLM"/>
    </source>
</evidence>
<dbReference type="OMA" id="ESIFRWH"/>
<dbReference type="EMBL" id="DS028167">
    <property type="protein sequence ID" value="EEY66556.1"/>
    <property type="molecule type" value="Genomic_DNA"/>
</dbReference>
<organism evidence="2 3">
    <name type="scientific">Phytophthora infestans (strain T30-4)</name>
    <name type="common">Potato late blight agent</name>
    <dbReference type="NCBI Taxonomy" id="403677"/>
    <lineage>
        <taxon>Eukaryota</taxon>
        <taxon>Sar</taxon>
        <taxon>Stramenopiles</taxon>
        <taxon>Oomycota</taxon>
        <taxon>Peronosporomycetes</taxon>
        <taxon>Peronosporales</taxon>
        <taxon>Peronosporaceae</taxon>
        <taxon>Phytophthora</taxon>
    </lineage>
</organism>
<evidence type="ECO:0000256" key="1">
    <source>
        <dbReference type="SAM" id="MobiDB-lite"/>
    </source>
</evidence>
<accession>D0NV84</accession>
<dbReference type="VEuPathDB" id="FungiDB:PITG_17186"/>
<dbReference type="HOGENOM" id="CLU_802851_0_0_1"/>
<dbReference type="AlphaFoldDB" id="D0NV84"/>
<dbReference type="RefSeq" id="XP_002897075.1">
    <property type="nucleotide sequence ID" value="XM_002897029.1"/>
</dbReference>
<feature type="region of interest" description="Disordered" evidence="1">
    <location>
        <begin position="113"/>
        <end position="133"/>
    </location>
</feature>
<dbReference type="Proteomes" id="UP000006643">
    <property type="component" value="Unassembled WGS sequence"/>
</dbReference>
<dbReference type="OrthoDB" id="126005at2759"/>
<proteinExistence type="predicted"/>
<dbReference type="KEGG" id="pif:PITG_17186"/>
<dbReference type="GeneID" id="9468675"/>
<protein>
    <recommendedName>
        <fullName evidence="4">GAG-pre-integrase domain-containing protein</fullName>
    </recommendedName>
</protein>
<name>D0NV84_PHYIT</name>
<reference evidence="3" key="1">
    <citation type="journal article" date="2009" name="Nature">
        <title>Genome sequence and analysis of the Irish potato famine pathogen Phytophthora infestans.</title>
        <authorList>
            <consortium name="The Broad Institute Genome Sequencing Platform"/>
            <person name="Haas B.J."/>
            <person name="Kamoun S."/>
            <person name="Zody M.C."/>
            <person name="Jiang R.H."/>
            <person name="Handsaker R.E."/>
            <person name="Cano L.M."/>
            <person name="Grabherr M."/>
            <person name="Kodira C.D."/>
            <person name="Raffaele S."/>
            <person name="Torto-Alalibo T."/>
            <person name="Bozkurt T.O."/>
            <person name="Ah-Fong A.M."/>
            <person name="Alvarado L."/>
            <person name="Anderson V.L."/>
            <person name="Armstrong M.R."/>
            <person name="Avrova A."/>
            <person name="Baxter L."/>
            <person name="Beynon J."/>
            <person name="Boevink P.C."/>
            <person name="Bollmann S.R."/>
            <person name="Bos J.I."/>
            <person name="Bulone V."/>
            <person name="Cai G."/>
            <person name="Cakir C."/>
            <person name="Carrington J.C."/>
            <person name="Chawner M."/>
            <person name="Conti L."/>
            <person name="Costanzo S."/>
            <person name="Ewan R."/>
            <person name="Fahlgren N."/>
            <person name="Fischbach M.A."/>
            <person name="Fugelstad J."/>
            <person name="Gilroy E.M."/>
            <person name="Gnerre S."/>
            <person name="Green P.J."/>
            <person name="Grenville-Briggs L.J."/>
            <person name="Griffith J."/>
            <person name="Grunwald N.J."/>
            <person name="Horn K."/>
            <person name="Horner N.R."/>
            <person name="Hu C.H."/>
            <person name="Huitema E."/>
            <person name="Jeong D.H."/>
            <person name="Jones A.M."/>
            <person name="Jones J.D."/>
            <person name="Jones R.W."/>
            <person name="Karlsson E.K."/>
            <person name="Kunjeti S.G."/>
            <person name="Lamour K."/>
            <person name="Liu Z."/>
            <person name="Ma L."/>
            <person name="Maclean D."/>
            <person name="Chibucos M.C."/>
            <person name="McDonald H."/>
            <person name="McWalters J."/>
            <person name="Meijer H.J."/>
            <person name="Morgan W."/>
            <person name="Morris P.F."/>
            <person name="Munro C.A."/>
            <person name="O'Neill K."/>
            <person name="Ospina-Giraldo M."/>
            <person name="Pinzon A."/>
            <person name="Pritchard L."/>
            <person name="Ramsahoye B."/>
            <person name="Ren Q."/>
            <person name="Restrepo S."/>
            <person name="Roy S."/>
            <person name="Sadanandom A."/>
            <person name="Savidor A."/>
            <person name="Schornack S."/>
            <person name="Schwartz D.C."/>
            <person name="Schumann U.D."/>
            <person name="Schwessinger B."/>
            <person name="Seyer L."/>
            <person name="Sharpe T."/>
            <person name="Silvar C."/>
            <person name="Song J."/>
            <person name="Studholme D.J."/>
            <person name="Sykes S."/>
            <person name="Thines M."/>
            <person name="van de Vondervoort P.J."/>
            <person name="Phuntumart V."/>
            <person name="Wawra S."/>
            <person name="Weide R."/>
            <person name="Win J."/>
            <person name="Young C."/>
            <person name="Zhou S."/>
            <person name="Fry W."/>
            <person name="Meyers B.C."/>
            <person name="van West P."/>
            <person name="Ristaino J."/>
            <person name="Govers F."/>
            <person name="Birch P.R."/>
            <person name="Whisson S.C."/>
            <person name="Judelson H.S."/>
            <person name="Nusbaum C."/>
        </authorList>
    </citation>
    <scope>NUCLEOTIDE SEQUENCE [LARGE SCALE GENOMIC DNA]</scope>
    <source>
        <strain evidence="3">T30-4</strain>
    </source>
</reference>
<evidence type="ECO:0000313" key="3">
    <source>
        <dbReference type="Proteomes" id="UP000006643"/>
    </source>
</evidence>